<evidence type="ECO:0000259" key="2">
    <source>
        <dbReference type="Pfam" id="PF12728"/>
    </source>
</evidence>
<accession>A0A239KKI9</accession>
<evidence type="ECO:0000313" key="3">
    <source>
        <dbReference type="EMBL" id="SNT18109.1"/>
    </source>
</evidence>
<dbReference type="InterPro" id="IPR009061">
    <property type="entry name" value="DNA-bd_dom_put_sf"/>
</dbReference>
<reference evidence="3 4" key="1">
    <citation type="submission" date="2017-06" db="EMBL/GenBank/DDBJ databases">
        <authorList>
            <person name="Kim H.J."/>
            <person name="Triplett B.A."/>
        </authorList>
    </citation>
    <scope>NUCLEOTIDE SEQUENCE [LARGE SCALE GENOMIC DNA]</scope>
    <source>
        <strain evidence="3 4">DSM 11445</strain>
    </source>
</reference>
<dbReference type="InterPro" id="IPR036388">
    <property type="entry name" value="WH-like_DNA-bd_sf"/>
</dbReference>
<dbReference type="Gene3D" id="1.10.10.10">
    <property type="entry name" value="Winged helix-like DNA-binding domain superfamily/Winged helix DNA-binding domain"/>
    <property type="match status" value="1"/>
</dbReference>
<dbReference type="Pfam" id="PF12728">
    <property type="entry name" value="HTH_17"/>
    <property type="match status" value="1"/>
</dbReference>
<dbReference type="InterPro" id="IPR041657">
    <property type="entry name" value="HTH_17"/>
</dbReference>
<dbReference type="AlphaFoldDB" id="A0A239KKI9"/>
<evidence type="ECO:0000256" key="1">
    <source>
        <dbReference type="SAM" id="MobiDB-lite"/>
    </source>
</evidence>
<gene>
    <name evidence="3" type="ORF">SAMN04488078_106614</name>
</gene>
<sequence length="85" mass="9472">MQDLSGASAGKPSPSALMSGWISRPDLARQLGVTEDTLRRWNAARSGPPCIRAGRKIFYRRSAVLDWLEEQETSASRRKRSGGRR</sequence>
<dbReference type="RefSeq" id="WP_089280004.1">
    <property type="nucleotide sequence ID" value="NZ_FZON01000066.1"/>
</dbReference>
<dbReference type="EMBL" id="FZON01000066">
    <property type="protein sequence ID" value="SNT18109.1"/>
    <property type="molecule type" value="Genomic_DNA"/>
</dbReference>
<organism evidence="3 4">
    <name type="scientific">Antarctobacter heliothermus</name>
    <dbReference type="NCBI Taxonomy" id="74033"/>
    <lineage>
        <taxon>Bacteria</taxon>
        <taxon>Pseudomonadati</taxon>
        <taxon>Pseudomonadota</taxon>
        <taxon>Alphaproteobacteria</taxon>
        <taxon>Rhodobacterales</taxon>
        <taxon>Roseobacteraceae</taxon>
        <taxon>Antarctobacter</taxon>
    </lineage>
</organism>
<feature type="region of interest" description="Disordered" evidence="1">
    <location>
        <begin position="1"/>
        <end position="21"/>
    </location>
</feature>
<protein>
    <submittedName>
        <fullName evidence="3">Helix-turn-helix domain-containing protein</fullName>
    </submittedName>
</protein>
<feature type="domain" description="Helix-turn-helix" evidence="2">
    <location>
        <begin position="23"/>
        <end position="71"/>
    </location>
</feature>
<dbReference type="Proteomes" id="UP000198440">
    <property type="component" value="Unassembled WGS sequence"/>
</dbReference>
<proteinExistence type="predicted"/>
<name>A0A239KKI9_9RHOB</name>
<evidence type="ECO:0000313" key="4">
    <source>
        <dbReference type="Proteomes" id="UP000198440"/>
    </source>
</evidence>
<dbReference type="OrthoDB" id="6059216at2"/>
<dbReference type="SUPFAM" id="SSF46955">
    <property type="entry name" value="Putative DNA-binding domain"/>
    <property type="match status" value="1"/>
</dbReference>
<feature type="compositionally biased region" description="Low complexity" evidence="1">
    <location>
        <begin position="1"/>
        <end position="16"/>
    </location>
</feature>